<feature type="chain" id="PRO_5031454139" evidence="2">
    <location>
        <begin position="26"/>
        <end position="358"/>
    </location>
</feature>
<protein>
    <submittedName>
        <fullName evidence="3">Tetratricopeptide repeat protein</fullName>
    </submittedName>
</protein>
<organism evidence="3 4">
    <name type="scientific">Breznakiella homolactica</name>
    <dbReference type="NCBI Taxonomy" id="2798577"/>
    <lineage>
        <taxon>Bacteria</taxon>
        <taxon>Pseudomonadati</taxon>
        <taxon>Spirochaetota</taxon>
        <taxon>Spirochaetia</taxon>
        <taxon>Spirochaetales</taxon>
        <taxon>Breznakiellaceae</taxon>
        <taxon>Breznakiella</taxon>
    </lineage>
</organism>
<feature type="repeat" description="TPR" evidence="1">
    <location>
        <begin position="230"/>
        <end position="263"/>
    </location>
</feature>
<dbReference type="SUPFAM" id="SSF81901">
    <property type="entry name" value="HCP-like"/>
    <property type="match status" value="1"/>
</dbReference>
<dbReference type="Proteomes" id="UP000595917">
    <property type="component" value="Chromosome"/>
</dbReference>
<dbReference type="Pfam" id="PF13432">
    <property type="entry name" value="TPR_16"/>
    <property type="match status" value="1"/>
</dbReference>
<evidence type="ECO:0000256" key="2">
    <source>
        <dbReference type="SAM" id="SignalP"/>
    </source>
</evidence>
<evidence type="ECO:0000256" key="1">
    <source>
        <dbReference type="PROSITE-ProRule" id="PRU00339"/>
    </source>
</evidence>
<feature type="signal peptide" evidence="2">
    <location>
        <begin position="1"/>
        <end position="25"/>
    </location>
</feature>
<dbReference type="SUPFAM" id="SSF48452">
    <property type="entry name" value="TPR-like"/>
    <property type="match status" value="1"/>
</dbReference>
<keyword evidence="4" id="KW-1185">Reference proteome</keyword>
<proteinExistence type="predicted"/>
<dbReference type="InterPro" id="IPR006597">
    <property type="entry name" value="Sel1-like"/>
</dbReference>
<feature type="repeat" description="TPR" evidence="1">
    <location>
        <begin position="162"/>
        <end position="195"/>
    </location>
</feature>
<evidence type="ECO:0000313" key="3">
    <source>
        <dbReference type="EMBL" id="QQO08713.1"/>
    </source>
</evidence>
<dbReference type="Pfam" id="PF13181">
    <property type="entry name" value="TPR_8"/>
    <property type="match status" value="2"/>
</dbReference>
<dbReference type="KEGG" id="bhc:JFL75_17570"/>
<dbReference type="InterPro" id="IPR019734">
    <property type="entry name" value="TPR_rpt"/>
</dbReference>
<dbReference type="InterPro" id="IPR011990">
    <property type="entry name" value="TPR-like_helical_dom_sf"/>
</dbReference>
<dbReference type="Pfam" id="PF00515">
    <property type="entry name" value="TPR_1"/>
    <property type="match status" value="1"/>
</dbReference>
<dbReference type="PANTHER" id="PTHR12558:SF13">
    <property type="entry name" value="CELL DIVISION CYCLE PROTEIN 27 HOMOLOG"/>
    <property type="match status" value="1"/>
</dbReference>
<reference evidence="3" key="1">
    <citation type="submission" date="2021-01" db="EMBL/GenBank/DDBJ databases">
        <title>Description of Breznakiella homolactica.</title>
        <authorList>
            <person name="Song Y."/>
            <person name="Brune A."/>
        </authorList>
    </citation>
    <scope>NUCLEOTIDE SEQUENCE</scope>
    <source>
        <strain evidence="3">RmG30</strain>
    </source>
</reference>
<dbReference type="Gene3D" id="1.25.40.10">
    <property type="entry name" value="Tetratricopeptide repeat domain"/>
    <property type="match status" value="2"/>
</dbReference>
<keyword evidence="1" id="KW-0802">TPR repeat</keyword>
<name>A0A7T7XM19_9SPIR</name>
<evidence type="ECO:0000313" key="4">
    <source>
        <dbReference type="Proteomes" id="UP000595917"/>
    </source>
</evidence>
<keyword evidence="2" id="KW-0732">Signal</keyword>
<dbReference type="RefSeq" id="WP_215626019.1">
    <property type="nucleotide sequence ID" value="NZ_CP067089.2"/>
</dbReference>
<dbReference type="PROSITE" id="PS50005">
    <property type="entry name" value="TPR"/>
    <property type="match status" value="2"/>
</dbReference>
<dbReference type="PANTHER" id="PTHR12558">
    <property type="entry name" value="CELL DIVISION CYCLE 16,23,27"/>
    <property type="match status" value="1"/>
</dbReference>
<accession>A0A7T7XM19</accession>
<sequence>MIKKYIVFLLLPLVFLSPNSSLVFGEDISYENDIDYLLTKYFLGEHEEVIRLLNKYFITNQQELSYLYGLCYLHLNMNTAARDYFLITLKEHENNYEVLNNIGVSYYQDRDYANALKYFHLSFISNTDYLIARENYNTVYEKLISGREIDSIQPIIPFTEKPSIYNSLGWFYYYCGDHHNAVYYLKKSIEEDEKYQFSYISLAYLYDEGNNFTTALYYLTEAEKIDQNNPDLQNNLGVVYYHLKDFEKSENAFKKAIDLNYMFAEPYNNLGFLYLEQNKNALSEEYFLKSNEVNLNNQSLRAESFAGLSILLKLEGNNESARSYKDLSVSLDYRMNDIQYIVNKLQWNKALIAVWESI</sequence>
<dbReference type="SMART" id="SM00028">
    <property type="entry name" value="TPR"/>
    <property type="match status" value="5"/>
</dbReference>
<dbReference type="EMBL" id="CP067089">
    <property type="protein sequence ID" value="QQO08713.1"/>
    <property type="molecule type" value="Genomic_DNA"/>
</dbReference>
<dbReference type="SMART" id="SM00671">
    <property type="entry name" value="SEL1"/>
    <property type="match status" value="3"/>
</dbReference>
<gene>
    <name evidence="3" type="ORF">JFL75_17570</name>
</gene>
<dbReference type="AlphaFoldDB" id="A0A7T7XM19"/>